<dbReference type="GO" id="GO:0015031">
    <property type="term" value="P:protein transport"/>
    <property type="evidence" value="ECO:0007669"/>
    <property type="project" value="UniProtKB-KW"/>
</dbReference>
<dbReference type="RefSeq" id="XP_016757521.1">
    <property type="nucleotide sequence ID" value="XM_016908202.1"/>
</dbReference>
<dbReference type="EMBL" id="KB456269">
    <property type="protein sequence ID" value="EMF09400.1"/>
    <property type="molecule type" value="Genomic_DNA"/>
</dbReference>
<feature type="region of interest" description="Disordered" evidence="8">
    <location>
        <begin position="23"/>
        <end position="137"/>
    </location>
</feature>
<dbReference type="eggNOG" id="KOG0845">
    <property type="taxonomic scope" value="Eukaryota"/>
</dbReference>
<evidence type="ECO:0000256" key="5">
    <source>
        <dbReference type="ARBA" id="ARBA00023010"/>
    </source>
</evidence>
<dbReference type="GO" id="GO:0008139">
    <property type="term" value="F:nuclear localization sequence binding"/>
    <property type="evidence" value="ECO:0007669"/>
    <property type="project" value="InterPro"/>
</dbReference>
<reference evidence="9 10" key="1">
    <citation type="journal article" date="2012" name="PLoS Pathog.">
        <title>Diverse lifestyles and strategies of plant pathogenesis encoded in the genomes of eighteen Dothideomycetes fungi.</title>
        <authorList>
            <person name="Ohm R.A."/>
            <person name="Feau N."/>
            <person name="Henrissat B."/>
            <person name="Schoch C.L."/>
            <person name="Horwitz B.A."/>
            <person name="Barry K.W."/>
            <person name="Condon B.J."/>
            <person name="Copeland A.C."/>
            <person name="Dhillon B."/>
            <person name="Glaser F."/>
            <person name="Hesse C.N."/>
            <person name="Kosti I."/>
            <person name="LaButti K."/>
            <person name="Lindquist E.A."/>
            <person name="Lucas S."/>
            <person name="Salamov A.A."/>
            <person name="Bradshaw R.E."/>
            <person name="Ciuffetti L."/>
            <person name="Hamelin R.C."/>
            <person name="Kema G.H.J."/>
            <person name="Lawrence C."/>
            <person name="Scott J.A."/>
            <person name="Spatafora J.W."/>
            <person name="Turgeon B.G."/>
            <person name="de Wit P.J.G.M."/>
            <person name="Zhong S."/>
            <person name="Goodwin S.B."/>
            <person name="Grigoriev I.V."/>
        </authorList>
    </citation>
    <scope>NUCLEOTIDE SEQUENCE [LARGE SCALE GENOMIC DNA]</scope>
    <source>
        <strain evidence="9 10">SO2202</strain>
    </source>
</reference>
<sequence length="436" mass="46364">MAFGRSNSLSLNTGATNSLFAQQTNNQAPPAGGSLFGNNTSSNNTSSLFGGGSNTTNQNNNSNTQQNQAPAGGSLFGNTTTNTNTNSIFGSTNNTANTNNMFSRPATTQAASGGSLFAPAASTNNTNNTGSNSMFGSTARQQAPSLLGATQSANLSQSTPFGRLGMGQSTSAPATQVAAAQVTIDNLKGTTRFEDCVDSVRQELENLDKMIQQQEQYAKQIEAFLPKHEEDVNSLLPDINFVKDKADDVEQSLATDAQGVDAQRRNAEKDSKDVQRLQRVVTNLTLPQPYQYPNLSTSGLGSMYASQQRTQQQQQNAQAGDENYDTDLIGNYFLPMAADLQKSMDSYASNLSEIEQHMRVIEASTVQQAQQLAQRRSGMGGAQPSNDEDTVRQLAGTLRGFEESILGVAGVVGDCRDGVTQLALGRLGTHINGSLR</sequence>
<keyword evidence="4" id="KW-0653">Protein transport</keyword>
<evidence type="ECO:0008006" key="11">
    <source>
        <dbReference type="Google" id="ProtNLM"/>
    </source>
</evidence>
<feature type="compositionally biased region" description="Low complexity" evidence="8">
    <location>
        <begin position="32"/>
        <end position="68"/>
    </location>
</feature>
<protein>
    <recommendedName>
        <fullName evidence="11">Nucleoporin NUP49/NSP49</fullName>
    </recommendedName>
</protein>
<evidence type="ECO:0000256" key="8">
    <source>
        <dbReference type="SAM" id="MobiDB-lite"/>
    </source>
</evidence>
<comment type="subcellular location">
    <subcellularLocation>
        <location evidence="1">Nucleus</location>
        <location evidence="1">Nuclear pore complex</location>
    </subcellularLocation>
</comment>
<feature type="compositionally biased region" description="Low complexity" evidence="8">
    <location>
        <begin position="76"/>
        <end position="95"/>
    </location>
</feature>
<evidence type="ECO:0000256" key="4">
    <source>
        <dbReference type="ARBA" id="ARBA00022927"/>
    </source>
</evidence>
<organism evidence="9 10">
    <name type="scientific">Sphaerulina musiva (strain SO2202)</name>
    <name type="common">Poplar stem canker fungus</name>
    <name type="synonym">Septoria musiva</name>
    <dbReference type="NCBI Taxonomy" id="692275"/>
    <lineage>
        <taxon>Eukaryota</taxon>
        <taxon>Fungi</taxon>
        <taxon>Dikarya</taxon>
        <taxon>Ascomycota</taxon>
        <taxon>Pezizomycotina</taxon>
        <taxon>Dothideomycetes</taxon>
        <taxon>Dothideomycetidae</taxon>
        <taxon>Mycosphaerellales</taxon>
        <taxon>Mycosphaerellaceae</taxon>
        <taxon>Sphaerulina</taxon>
    </lineage>
</organism>
<evidence type="ECO:0000313" key="9">
    <source>
        <dbReference type="EMBL" id="EMF09400.1"/>
    </source>
</evidence>
<keyword evidence="3" id="KW-0509">mRNA transport</keyword>
<dbReference type="OrthoDB" id="2538017at2759"/>
<evidence type="ECO:0000256" key="3">
    <source>
        <dbReference type="ARBA" id="ARBA00022816"/>
    </source>
</evidence>
<name>N1QDE9_SPHMS</name>
<dbReference type="STRING" id="692275.N1QDE9"/>
<evidence type="ECO:0000313" key="10">
    <source>
        <dbReference type="Proteomes" id="UP000016931"/>
    </source>
</evidence>
<dbReference type="OMA" id="KLPTHYH"/>
<keyword evidence="10" id="KW-1185">Reference proteome</keyword>
<dbReference type="GO" id="GO:0005643">
    <property type="term" value="C:nuclear pore"/>
    <property type="evidence" value="ECO:0007669"/>
    <property type="project" value="UniProtKB-SubCell"/>
</dbReference>
<feature type="compositionally biased region" description="Polar residues" evidence="8">
    <location>
        <begin position="96"/>
        <end position="112"/>
    </location>
</feature>
<dbReference type="PANTHER" id="PTHR13437">
    <property type="entry name" value="NUCLEOPORIN P58/P45 NUCLEOPORIN-LIKE PROTEIN 1"/>
    <property type="match status" value="1"/>
</dbReference>
<evidence type="ECO:0000256" key="1">
    <source>
        <dbReference type="ARBA" id="ARBA00004567"/>
    </source>
</evidence>
<dbReference type="InterPro" id="IPR024882">
    <property type="entry name" value="NUP58/p45/49"/>
</dbReference>
<evidence type="ECO:0000256" key="7">
    <source>
        <dbReference type="ARBA" id="ARBA00023242"/>
    </source>
</evidence>
<dbReference type="Pfam" id="PF21121">
    <property type="entry name" value="Nup49_C"/>
    <property type="match status" value="1"/>
</dbReference>
<dbReference type="GO" id="GO:0017056">
    <property type="term" value="F:structural constituent of nuclear pore"/>
    <property type="evidence" value="ECO:0007669"/>
    <property type="project" value="InterPro"/>
</dbReference>
<dbReference type="GeneID" id="27905339"/>
<accession>N1QDE9</accession>
<evidence type="ECO:0000256" key="2">
    <source>
        <dbReference type="ARBA" id="ARBA00022448"/>
    </source>
</evidence>
<evidence type="ECO:0000256" key="6">
    <source>
        <dbReference type="ARBA" id="ARBA00023132"/>
    </source>
</evidence>
<dbReference type="GO" id="GO:0051028">
    <property type="term" value="P:mRNA transport"/>
    <property type="evidence" value="ECO:0007669"/>
    <property type="project" value="UniProtKB-KW"/>
</dbReference>
<keyword evidence="7" id="KW-0539">Nucleus</keyword>
<feature type="compositionally biased region" description="Low complexity" evidence="8">
    <location>
        <begin position="122"/>
        <end position="137"/>
    </location>
</feature>
<dbReference type="PANTHER" id="PTHR13437:SF2">
    <property type="entry name" value="NUCLEOPORIN P58_P45"/>
    <property type="match status" value="1"/>
</dbReference>
<gene>
    <name evidence="9" type="ORF">SEPMUDRAFT_166109</name>
</gene>
<keyword evidence="5" id="KW-0811">Translocation</keyword>
<keyword evidence="2" id="KW-0813">Transport</keyword>
<keyword evidence="6" id="KW-0906">Nuclear pore complex</keyword>
<proteinExistence type="predicted"/>
<dbReference type="HOGENOM" id="CLU_027081_1_0_1"/>
<dbReference type="AlphaFoldDB" id="N1QDE9"/>
<dbReference type="Proteomes" id="UP000016931">
    <property type="component" value="Unassembled WGS sequence"/>
</dbReference>